<dbReference type="PROSITE" id="PS50283">
    <property type="entry name" value="NA_SOLUT_SYMP_3"/>
    <property type="match status" value="1"/>
</dbReference>
<dbReference type="RefSeq" id="WP_349245489.1">
    <property type="nucleotide sequence ID" value="NZ_JASCXX010000016.1"/>
</dbReference>
<feature type="transmembrane region" description="Helical" evidence="8">
    <location>
        <begin position="417"/>
        <end position="434"/>
    </location>
</feature>
<evidence type="ECO:0000313" key="9">
    <source>
        <dbReference type="EMBL" id="MDI6450080.1"/>
    </source>
</evidence>
<name>A0AAW6TZS4_9BACT</name>
<feature type="transmembrane region" description="Helical" evidence="8">
    <location>
        <begin position="235"/>
        <end position="253"/>
    </location>
</feature>
<dbReference type="AlphaFoldDB" id="A0AAW6TZS4"/>
<evidence type="ECO:0000256" key="7">
    <source>
        <dbReference type="RuleBase" id="RU362091"/>
    </source>
</evidence>
<dbReference type="GO" id="GO:0022857">
    <property type="term" value="F:transmembrane transporter activity"/>
    <property type="evidence" value="ECO:0007669"/>
    <property type="project" value="InterPro"/>
</dbReference>
<dbReference type="CDD" id="cd10322">
    <property type="entry name" value="SLC5sbd"/>
    <property type="match status" value="1"/>
</dbReference>
<feature type="transmembrane region" description="Helical" evidence="8">
    <location>
        <begin position="388"/>
        <end position="410"/>
    </location>
</feature>
<reference evidence="9" key="1">
    <citation type="submission" date="2023-05" db="EMBL/GenBank/DDBJ databases">
        <title>Anaerotaeda fermentans gen. nov., sp. nov., a novel anaerobic planctomycete of the new family within the order Sedimentisphaerales isolated from Taman Peninsula, Russia.</title>
        <authorList>
            <person name="Khomyakova M.A."/>
            <person name="Merkel A.Y."/>
            <person name="Slobodkin A.I."/>
        </authorList>
    </citation>
    <scope>NUCLEOTIDE SEQUENCE</scope>
    <source>
        <strain evidence="9">M17dextr</strain>
    </source>
</reference>
<keyword evidence="10" id="KW-1185">Reference proteome</keyword>
<dbReference type="GO" id="GO:0005886">
    <property type="term" value="C:plasma membrane"/>
    <property type="evidence" value="ECO:0007669"/>
    <property type="project" value="TreeGrafter"/>
</dbReference>
<dbReference type="Pfam" id="PF00474">
    <property type="entry name" value="SSF"/>
    <property type="match status" value="1"/>
</dbReference>
<keyword evidence="3" id="KW-0813">Transport</keyword>
<evidence type="ECO:0000313" key="10">
    <source>
        <dbReference type="Proteomes" id="UP001431776"/>
    </source>
</evidence>
<accession>A0AAW6TZS4</accession>
<keyword evidence="5 8" id="KW-1133">Transmembrane helix</keyword>
<protein>
    <submittedName>
        <fullName evidence="9">Sodium:solute symporter family protein</fullName>
    </submittedName>
</protein>
<keyword evidence="6 8" id="KW-0472">Membrane</keyword>
<evidence type="ECO:0000256" key="2">
    <source>
        <dbReference type="ARBA" id="ARBA00006434"/>
    </source>
</evidence>
<gene>
    <name evidence="9" type="ORF">QJ522_13560</name>
</gene>
<dbReference type="PANTHER" id="PTHR48086:SF7">
    <property type="entry name" value="SODIUM-SOLUTE SYMPORTER-RELATED"/>
    <property type="match status" value="1"/>
</dbReference>
<keyword evidence="4 8" id="KW-0812">Transmembrane</keyword>
<dbReference type="InterPro" id="IPR038377">
    <property type="entry name" value="Na/Glc_symporter_sf"/>
</dbReference>
<dbReference type="PANTHER" id="PTHR48086">
    <property type="entry name" value="SODIUM/PROLINE SYMPORTER-RELATED"/>
    <property type="match status" value="1"/>
</dbReference>
<comment type="caution">
    <text evidence="9">The sequence shown here is derived from an EMBL/GenBank/DDBJ whole genome shotgun (WGS) entry which is preliminary data.</text>
</comment>
<sequence length="471" mass="50436">MTWLDYVIFALYFAGVLAIGLHFFRRNESREDYYVGGRRISAGHVGMSIVATDVGGGFSIGLGGLGFAIGLAGSWLLFTGLVGAWLCAVVMVPRIKALDVTHGLLTYPDFLRLRYGKPVAAVAALISGIGYLGFTSAQILAGAKLAAGSVFADITWADPLKLSLYLMAAVILIYTVLGGIKAVIYTDTMQWIILLAGLALFGLPFAYVRVGGWAGMTETLPDGHFRLTNVSPVQIVNWFVTIIPIWFVAMTLYQRIYACRSVKDAKRAFFIAGLLEYPVMAFLGVALGMMARVVFPTAEPEMAMPMLLRDALPMGITGIVIAAYFSAIMSTADSCLIASSANWVNDVVGQLGVCLSTRAFMRLSQIVTLVVGILALLLAGAFDTVLGLILNAYAFMVSGLLVPTLGAYFWKRSRPQAALISMLGGGGLTLYLTFKETSLPGGLDPSLFGIALSFVLFVGISLLPDRRTAHA</sequence>
<feature type="transmembrane region" description="Helical" evidence="8">
    <location>
        <begin position="274"/>
        <end position="295"/>
    </location>
</feature>
<feature type="transmembrane region" description="Helical" evidence="8">
    <location>
        <begin position="119"/>
        <end position="142"/>
    </location>
</feature>
<feature type="transmembrane region" description="Helical" evidence="8">
    <location>
        <begin position="191"/>
        <end position="215"/>
    </location>
</feature>
<feature type="transmembrane region" description="Helical" evidence="8">
    <location>
        <begin position="446"/>
        <end position="463"/>
    </location>
</feature>
<comment type="subcellular location">
    <subcellularLocation>
        <location evidence="1">Membrane</location>
        <topology evidence="1">Multi-pass membrane protein</topology>
    </subcellularLocation>
</comment>
<evidence type="ECO:0000256" key="3">
    <source>
        <dbReference type="ARBA" id="ARBA00022448"/>
    </source>
</evidence>
<feature type="transmembrane region" description="Helical" evidence="8">
    <location>
        <begin position="359"/>
        <end position="382"/>
    </location>
</feature>
<organism evidence="9 10">
    <name type="scientific">Anaerobaca lacustris</name>
    <dbReference type="NCBI Taxonomy" id="3044600"/>
    <lineage>
        <taxon>Bacteria</taxon>
        <taxon>Pseudomonadati</taxon>
        <taxon>Planctomycetota</taxon>
        <taxon>Phycisphaerae</taxon>
        <taxon>Sedimentisphaerales</taxon>
        <taxon>Anaerobacaceae</taxon>
        <taxon>Anaerobaca</taxon>
    </lineage>
</organism>
<evidence type="ECO:0000256" key="5">
    <source>
        <dbReference type="ARBA" id="ARBA00022989"/>
    </source>
</evidence>
<evidence type="ECO:0000256" key="1">
    <source>
        <dbReference type="ARBA" id="ARBA00004141"/>
    </source>
</evidence>
<dbReference type="InterPro" id="IPR001734">
    <property type="entry name" value="Na/solute_symporter"/>
</dbReference>
<evidence type="ECO:0000256" key="6">
    <source>
        <dbReference type="ARBA" id="ARBA00023136"/>
    </source>
</evidence>
<dbReference type="EMBL" id="JASCXX010000016">
    <property type="protein sequence ID" value="MDI6450080.1"/>
    <property type="molecule type" value="Genomic_DNA"/>
</dbReference>
<feature type="transmembrane region" description="Helical" evidence="8">
    <location>
        <begin position="162"/>
        <end position="184"/>
    </location>
</feature>
<feature type="transmembrane region" description="Helical" evidence="8">
    <location>
        <begin position="315"/>
        <end position="338"/>
    </location>
</feature>
<feature type="transmembrane region" description="Helical" evidence="8">
    <location>
        <begin position="45"/>
        <end position="69"/>
    </location>
</feature>
<comment type="similarity">
    <text evidence="2 7">Belongs to the sodium:solute symporter (SSF) (TC 2.A.21) family.</text>
</comment>
<evidence type="ECO:0000256" key="4">
    <source>
        <dbReference type="ARBA" id="ARBA00022692"/>
    </source>
</evidence>
<proteinExistence type="inferred from homology"/>
<evidence type="ECO:0000256" key="8">
    <source>
        <dbReference type="SAM" id="Phobius"/>
    </source>
</evidence>
<feature type="transmembrane region" description="Helical" evidence="8">
    <location>
        <begin position="75"/>
        <end position="92"/>
    </location>
</feature>
<dbReference type="Proteomes" id="UP001431776">
    <property type="component" value="Unassembled WGS sequence"/>
</dbReference>
<feature type="transmembrane region" description="Helical" evidence="8">
    <location>
        <begin position="6"/>
        <end position="24"/>
    </location>
</feature>
<dbReference type="Gene3D" id="1.20.1730.10">
    <property type="entry name" value="Sodium/glucose cotransporter"/>
    <property type="match status" value="1"/>
</dbReference>
<dbReference type="InterPro" id="IPR050277">
    <property type="entry name" value="Sodium:Solute_Symporter"/>
</dbReference>